<dbReference type="InterPro" id="IPR036278">
    <property type="entry name" value="Sialidase_sf"/>
</dbReference>
<dbReference type="CDD" id="cd15482">
    <property type="entry name" value="Sialidase_non-viral"/>
    <property type="match status" value="1"/>
</dbReference>
<proteinExistence type="predicted"/>
<dbReference type="Gene3D" id="2.120.10.10">
    <property type="match status" value="2"/>
</dbReference>
<protein>
    <submittedName>
        <fullName evidence="1">Putative signal peptide protein</fullName>
    </submittedName>
</protein>
<accession>A0A3B0ZQ35</accession>
<dbReference type="SUPFAM" id="SSF50939">
    <property type="entry name" value="Sialidases"/>
    <property type="match status" value="1"/>
</dbReference>
<sequence>MRSFTYLLIIILPAFFVAYAAADDGHARSPGFIKDCSQLHVSQYCAKTMSSVFDAHGRLWSAWVNGQYLYVNYSDDKGLTFSRAVKVNAVAEKIAAGREHRPKIKVSDAGLVFLSWTKKLAKRFTGDIRFSRSVDGGKSFTVPVTVNDNREIISHRFDVLGVNKKGDIYISWLDKRDKQKADRANQEYNGAAVYFSASFNDGKSFTENKKIADNSCECCRMAMDFDQQALPVISWRHIYGDNIRDHSMVNFKNKMEADKPYRLSYDNWKIKGCPHHGPSISIDKYNVYHAVWFNNAEKRHGIFYANSHDKGKIFSSTLQIGNYANKASHADILAVNERVYIVWQEYVQSRYQIFMLKSVDKGNSWSKPVLIAETSGIPDYPFLLTDGQSIFSSWHILEQPYHLILLEK</sequence>
<reference evidence="1" key="1">
    <citation type="submission" date="2018-06" db="EMBL/GenBank/DDBJ databases">
        <authorList>
            <person name="Zhirakovskaya E."/>
        </authorList>
    </citation>
    <scope>NUCLEOTIDE SEQUENCE</scope>
</reference>
<gene>
    <name evidence="1" type="ORF">MNBD_GAMMA23-730</name>
</gene>
<dbReference type="EMBL" id="UOFT01000034">
    <property type="protein sequence ID" value="VAW93791.1"/>
    <property type="molecule type" value="Genomic_DNA"/>
</dbReference>
<name>A0A3B0ZQ35_9ZZZZ</name>
<evidence type="ECO:0000313" key="1">
    <source>
        <dbReference type="EMBL" id="VAW93791.1"/>
    </source>
</evidence>
<dbReference type="AlphaFoldDB" id="A0A3B0ZQ35"/>
<organism evidence="1">
    <name type="scientific">hydrothermal vent metagenome</name>
    <dbReference type="NCBI Taxonomy" id="652676"/>
    <lineage>
        <taxon>unclassified sequences</taxon>
        <taxon>metagenomes</taxon>
        <taxon>ecological metagenomes</taxon>
    </lineage>
</organism>